<dbReference type="Proteomes" id="UP000001946">
    <property type="component" value="Chromosome"/>
</dbReference>
<dbReference type="Pfam" id="PF14192">
    <property type="entry name" value="DUF4314"/>
    <property type="match status" value="1"/>
</dbReference>
<proteinExistence type="predicted"/>
<dbReference type="InterPro" id="IPR025463">
    <property type="entry name" value="DUF4314"/>
</dbReference>
<dbReference type="AlphaFoldDB" id="Q24NL4"/>
<evidence type="ECO:0000259" key="1">
    <source>
        <dbReference type="Pfam" id="PF14192"/>
    </source>
</evidence>
<feature type="domain" description="DUF4314" evidence="1">
    <location>
        <begin position="29"/>
        <end position="95"/>
    </location>
</feature>
<name>Q24NL4_DESHY</name>
<sequence>MIQTAGTAGHSCSCRLFMEKVVWNMMCDSSKVERLKARYPEGTRIRLTAMSGEAGMPSGLQGTVDFVDDIGQLHMKWDNGRSLALVPGEDHFTVISRPELRQGQKQKPDAPLIGANGNIFNLMGIASRTLKEAGLGKEANEMFGRASASGSYEEALNIIGEYVNFTEVKELEQSENEAERFGLNME</sequence>
<dbReference type="KEGG" id="dsy:DSY4589"/>
<dbReference type="EMBL" id="AP008230">
    <property type="protein sequence ID" value="BAE86378.1"/>
    <property type="molecule type" value="Genomic_DNA"/>
</dbReference>
<reference evidence="2 3" key="1">
    <citation type="journal article" date="2006" name="J. Bacteriol.">
        <title>Complete genome sequence of the dehalorespiring bacterium Desulfitobacterium hafniense Y51 and comparison with Dehalococcoides ethenogenes 195.</title>
        <authorList>
            <person name="Nonaka H."/>
            <person name="Keresztes G."/>
            <person name="Shinoda Y."/>
            <person name="Ikenaga Y."/>
            <person name="Abe M."/>
            <person name="Naito K."/>
            <person name="Inatomi K."/>
            <person name="Furukawa K."/>
            <person name="Inui M."/>
            <person name="Yukawa H."/>
        </authorList>
    </citation>
    <scope>NUCLEOTIDE SEQUENCE [LARGE SCALE GENOMIC DNA]</scope>
    <source>
        <strain evidence="2 3">Y51</strain>
    </source>
</reference>
<gene>
    <name evidence="2" type="ordered locus">DSY4589</name>
</gene>
<organism evidence="2 3">
    <name type="scientific">Desulfitobacterium hafniense (strain Y51)</name>
    <dbReference type="NCBI Taxonomy" id="138119"/>
    <lineage>
        <taxon>Bacteria</taxon>
        <taxon>Bacillati</taxon>
        <taxon>Bacillota</taxon>
        <taxon>Clostridia</taxon>
        <taxon>Eubacteriales</taxon>
        <taxon>Desulfitobacteriaceae</taxon>
        <taxon>Desulfitobacterium</taxon>
    </lineage>
</organism>
<protein>
    <recommendedName>
        <fullName evidence="1">DUF4314 domain-containing protein</fullName>
    </recommendedName>
</protein>
<evidence type="ECO:0000313" key="3">
    <source>
        <dbReference type="Proteomes" id="UP000001946"/>
    </source>
</evidence>
<dbReference type="STRING" id="138119.DSY4589"/>
<evidence type="ECO:0000313" key="2">
    <source>
        <dbReference type="EMBL" id="BAE86378.1"/>
    </source>
</evidence>
<keyword evidence="3" id="KW-1185">Reference proteome</keyword>
<dbReference type="HOGENOM" id="CLU_1452266_0_0_9"/>
<accession>Q24NL4</accession>
<dbReference type="eggNOG" id="COG2105">
    <property type="taxonomic scope" value="Bacteria"/>
</dbReference>